<feature type="region of interest" description="Disordered" evidence="1">
    <location>
        <begin position="1"/>
        <end position="107"/>
    </location>
</feature>
<name>A0A0G4F8G2_9ALVE</name>
<dbReference type="AlphaFoldDB" id="A0A0G4F8G2"/>
<accession>A0A0G4F8G2</accession>
<reference evidence="2" key="1">
    <citation type="submission" date="2014-11" db="EMBL/GenBank/DDBJ databases">
        <authorList>
            <person name="Otto D Thomas"/>
            <person name="Naeem Raeece"/>
        </authorList>
    </citation>
    <scope>NUCLEOTIDE SEQUENCE</scope>
</reference>
<gene>
    <name evidence="2" type="ORF">Cvel_15758</name>
</gene>
<proteinExistence type="predicted"/>
<feature type="compositionally biased region" description="Low complexity" evidence="1">
    <location>
        <begin position="84"/>
        <end position="101"/>
    </location>
</feature>
<dbReference type="VEuPathDB" id="CryptoDB:Cvel_15758"/>
<organism evidence="2">
    <name type="scientific">Chromera velia CCMP2878</name>
    <dbReference type="NCBI Taxonomy" id="1169474"/>
    <lineage>
        <taxon>Eukaryota</taxon>
        <taxon>Sar</taxon>
        <taxon>Alveolata</taxon>
        <taxon>Colpodellida</taxon>
        <taxon>Chromeraceae</taxon>
        <taxon>Chromera</taxon>
    </lineage>
</organism>
<dbReference type="EMBL" id="CDMZ01000199">
    <property type="protein sequence ID" value="CEM08994.1"/>
    <property type="molecule type" value="Genomic_DNA"/>
</dbReference>
<sequence>MPETRKSSRRSAETRGEPREAAKGCIPSGPTSRRFTVRSLREGTLPPLMRADRDSAPCRLRFTKKGNWRERRAGRRAGPLERPSNMAPSSSSLSLRTSVYKSSRESR</sequence>
<protein>
    <submittedName>
        <fullName evidence="2">Uncharacterized protein</fullName>
    </submittedName>
</protein>
<evidence type="ECO:0000313" key="2">
    <source>
        <dbReference type="EMBL" id="CEM08994.1"/>
    </source>
</evidence>
<feature type="compositionally biased region" description="Basic and acidic residues" evidence="1">
    <location>
        <begin position="1"/>
        <end position="22"/>
    </location>
</feature>
<evidence type="ECO:0000256" key="1">
    <source>
        <dbReference type="SAM" id="MobiDB-lite"/>
    </source>
</evidence>